<evidence type="ECO:0000259" key="7">
    <source>
        <dbReference type="Pfam" id="PF03081"/>
    </source>
</evidence>
<accession>H2ZQN6</accession>
<dbReference type="InterPro" id="IPR016159">
    <property type="entry name" value="Cullin_repeat-like_dom_sf"/>
</dbReference>
<dbReference type="GO" id="GO:0015031">
    <property type="term" value="P:protein transport"/>
    <property type="evidence" value="ECO:0007669"/>
    <property type="project" value="UniProtKB-KW"/>
</dbReference>
<reference evidence="8" key="2">
    <citation type="submission" date="2025-08" db="UniProtKB">
        <authorList>
            <consortium name="Ensembl"/>
        </authorList>
    </citation>
    <scope>IDENTIFICATION</scope>
</reference>
<dbReference type="Pfam" id="PF20669">
    <property type="entry name" value="Exo70_N"/>
    <property type="match status" value="1"/>
</dbReference>
<keyword evidence="6" id="KW-0175">Coiled coil</keyword>
<evidence type="ECO:0000256" key="6">
    <source>
        <dbReference type="SAM" id="Coils"/>
    </source>
</evidence>
<evidence type="ECO:0000256" key="2">
    <source>
        <dbReference type="ARBA" id="ARBA00022448"/>
    </source>
</evidence>
<dbReference type="Gene3D" id="1.20.1280.170">
    <property type="entry name" value="Exocyst complex component Exo70"/>
    <property type="match status" value="1"/>
</dbReference>
<dbReference type="Proteomes" id="UP000007875">
    <property type="component" value="Unassembled WGS sequence"/>
</dbReference>
<dbReference type="InterPro" id="IPR046364">
    <property type="entry name" value="Exo70_C"/>
</dbReference>
<evidence type="ECO:0000313" key="8">
    <source>
        <dbReference type="Ensembl" id="ENSCSAVP00000019902.1"/>
    </source>
</evidence>
<dbReference type="AlphaFoldDB" id="H2ZQN6"/>
<keyword evidence="5" id="KW-0653">Protein transport</keyword>
<name>H2ZQN6_CIOSA</name>
<keyword evidence="3 5" id="KW-0268">Exocytosis</keyword>
<dbReference type="GO" id="GO:0005546">
    <property type="term" value="F:phosphatidylinositol-4,5-bisphosphate binding"/>
    <property type="evidence" value="ECO:0007669"/>
    <property type="project" value="InterPro"/>
</dbReference>
<dbReference type="GO" id="GO:0006887">
    <property type="term" value="P:exocytosis"/>
    <property type="evidence" value="ECO:0007669"/>
    <property type="project" value="UniProtKB-KW"/>
</dbReference>
<dbReference type="InterPro" id="IPR004140">
    <property type="entry name" value="Exo70"/>
</dbReference>
<dbReference type="GeneTree" id="ENSGT00390000003595"/>
<feature type="domain" description="Exocyst complex subunit Exo70 C-terminal" evidence="7">
    <location>
        <begin position="274"/>
        <end position="637"/>
    </location>
</feature>
<feature type="coiled-coil region" evidence="6">
    <location>
        <begin position="4"/>
        <end position="38"/>
    </location>
</feature>
<organism evidence="8 9">
    <name type="scientific">Ciona savignyi</name>
    <name type="common">Pacific transparent sea squirt</name>
    <dbReference type="NCBI Taxonomy" id="51511"/>
    <lineage>
        <taxon>Eukaryota</taxon>
        <taxon>Metazoa</taxon>
        <taxon>Chordata</taxon>
        <taxon>Tunicata</taxon>
        <taxon>Ascidiacea</taxon>
        <taxon>Phlebobranchia</taxon>
        <taxon>Cionidae</taxon>
        <taxon>Ciona</taxon>
    </lineage>
</organism>
<dbReference type="PANTHER" id="PTHR12542">
    <property type="entry name" value="EXOCYST COMPLEX PROTEIN EXO70"/>
    <property type="match status" value="1"/>
</dbReference>
<dbReference type="Ensembl" id="ENSCSAVT00000020115.1">
    <property type="protein sequence ID" value="ENSCSAVP00000019902.1"/>
    <property type="gene ID" value="ENSCSAVG00000011687.1"/>
</dbReference>
<dbReference type="Pfam" id="PF03081">
    <property type="entry name" value="Exo70_C"/>
    <property type="match status" value="1"/>
</dbReference>
<proteinExistence type="inferred from homology"/>
<dbReference type="SUPFAM" id="SSF74788">
    <property type="entry name" value="Cullin repeat-like"/>
    <property type="match status" value="1"/>
</dbReference>
<evidence type="ECO:0000313" key="9">
    <source>
        <dbReference type="Proteomes" id="UP000007875"/>
    </source>
</evidence>
<evidence type="ECO:0000256" key="5">
    <source>
        <dbReference type="RuleBase" id="RU365026"/>
    </source>
</evidence>
<evidence type="ECO:0000256" key="4">
    <source>
        <dbReference type="ARBA" id="ARBA00026169"/>
    </source>
</evidence>
<dbReference type="GO" id="GO:0000145">
    <property type="term" value="C:exocyst"/>
    <property type="evidence" value="ECO:0007669"/>
    <property type="project" value="InterPro"/>
</dbReference>
<comment type="function">
    <text evidence="5">Component of the exocyst complex involved in the docking of exocytic vesicles with fusion sites on the plasma membrane.</text>
</comment>
<evidence type="ECO:0000256" key="1">
    <source>
        <dbReference type="ARBA" id="ARBA00006756"/>
    </source>
</evidence>
<evidence type="ECO:0000256" key="3">
    <source>
        <dbReference type="ARBA" id="ARBA00022483"/>
    </source>
</evidence>
<keyword evidence="2 5" id="KW-0813">Transport</keyword>
<reference evidence="8" key="3">
    <citation type="submission" date="2025-09" db="UniProtKB">
        <authorList>
            <consortium name="Ensembl"/>
        </authorList>
    </citation>
    <scope>IDENTIFICATION</scope>
</reference>
<keyword evidence="9" id="KW-1185">Reference proteome</keyword>
<protein>
    <recommendedName>
        <fullName evidence="4 5">Exocyst complex component 7</fullName>
    </recommendedName>
    <alternativeName>
        <fullName evidence="5">Exocyst complex component Exo70</fullName>
    </alternativeName>
</protein>
<reference evidence="9" key="1">
    <citation type="submission" date="2003-08" db="EMBL/GenBank/DDBJ databases">
        <authorList>
            <person name="Birren B."/>
            <person name="Nusbaum C."/>
            <person name="Abebe A."/>
            <person name="Abouelleil A."/>
            <person name="Adekoya E."/>
            <person name="Ait-zahra M."/>
            <person name="Allen N."/>
            <person name="Allen T."/>
            <person name="An P."/>
            <person name="Anderson M."/>
            <person name="Anderson S."/>
            <person name="Arachchi H."/>
            <person name="Armbruster J."/>
            <person name="Bachantsang P."/>
            <person name="Baldwin J."/>
            <person name="Barry A."/>
            <person name="Bayul T."/>
            <person name="Blitshsteyn B."/>
            <person name="Bloom T."/>
            <person name="Blye J."/>
            <person name="Boguslavskiy L."/>
            <person name="Borowsky M."/>
            <person name="Boukhgalter B."/>
            <person name="Brunache A."/>
            <person name="Butler J."/>
            <person name="Calixte N."/>
            <person name="Calvo S."/>
            <person name="Camarata J."/>
            <person name="Campo K."/>
            <person name="Chang J."/>
            <person name="Cheshatsang Y."/>
            <person name="Citroen M."/>
            <person name="Collymore A."/>
            <person name="Considine T."/>
            <person name="Cook A."/>
            <person name="Cooke P."/>
            <person name="Corum B."/>
            <person name="Cuomo C."/>
            <person name="David R."/>
            <person name="Dawoe T."/>
            <person name="Degray S."/>
            <person name="Dodge S."/>
            <person name="Dooley K."/>
            <person name="Dorje P."/>
            <person name="Dorjee K."/>
            <person name="Dorris L."/>
            <person name="Duffey N."/>
            <person name="Dupes A."/>
            <person name="Elkins T."/>
            <person name="Engels R."/>
            <person name="Erickson J."/>
            <person name="Farina A."/>
            <person name="Faro S."/>
            <person name="Ferreira P."/>
            <person name="Fischer H."/>
            <person name="Fitzgerald M."/>
            <person name="Foley K."/>
            <person name="Gage D."/>
            <person name="Galagan J."/>
            <person name="Gearin G."/>
            <person name="Gnerre S."/>
            <person name="Gnirke A."/>
            <person name="Goyette A."/>
            <person name="Graham J."/>
            <person name="Grandbois E."/>
            <person name="Gyaltsen K."/>
            <person name="Hafez N."/>
            <person name="Hagopian D."/>
            <person name="Hagos B."/>
            <person name="Hall J."/>
            <person name="Hatcher B."/>
            <person name="Heller A."/>
            <person name="Higgins H."/>
            <person name="Honan T."/>
            <person name="Horn A."/>
            <person name="Houde N."/>
            <person name="Hughes L."/>
            <person name="Hulme W."/>
            <person name="Husby E."/>
            <person name="Iliev I."/>
            <person name="Jaffe D."/>
            <person name="Jones C."/>
            <person name="Kamal M."/>
            <person name="Kamat A."/>
            <person name="Kamvysselis M."/>
            <person name="Karlsson E."/>
            <person name="Kells C."/>
            <person name="Kieu A."/>
            <person name="Kisner P."/>
            <person name="Kodira C."/>
            <person name="Kulbokas E."/>
            <person name="Labutti K."/>
            <person name="Lama D."/>
            <person name="Landers T."/>
            <person name="Leger J."/>
            <person name="Levine S."/>
            <person name="Lewis D."/>
            <person name="Lewis T."/>
            <person name="Lindblad-toh K."/>
            <person name="Liu X."/>
            <person name="Lokyitsang T."/>
            <person name="Lokyitsang Y."/>
            <person name="Lucien O."/>
            <person name="Lui A."/>
            <person name="Ma L.J."/>
            <person name="Mabbitt R."/>
            <person name="Macdonald J."/>
            <person name="Maclean C."/>
            <person name="Major J."/>
            <person name="Manning J."/>
            <person name="Marabella R."/>
            <person name="Maru K."/>
            <person name="Matthews C."/>
            <person name="Mauceli E."/>
            <person name="Mccarthy M."/>
            <person name="Mcdonough S."/>
            <person name="Mcghee T."/>
            <person name="Meldrim J."/>
            <person name="Meneus L."/>
            <person name="Mesirov J."/>
            <person name="Mihalev A."/>
            <person name="Mihova T."/>
            <person name="Mikkelsen T."/>
            <person name="Mlenga V."/>
            <person name="Moru K."/>
            <person name="Mozes J."/>
            <person name="Mulrain L."/>
            <person name="Munson G."/>
            <person name="Naylor J."/>
            <person name="Newes C."/>
            <person name="Nguyen C."/>
            <person name="Nguyen N."/>
            <person name="Nguyen T."/>
            <person name="Nicol R."/>
            <person name="Nielsen C."/>
            <person name="Nizzari M."/>
            <person name="Norbu C."/>
            <person name="Norbu N."/>
            <person name="O'donnell P."/>
            <person name="Okoawo O."/>
            <person name="O'leary S."/>
            <person name="Omotosho B."/>
            <person name="O'neill K."/>
            <person name="Osman S."/>
            <person name="Parker S."/>
            <person name="Perrin D."/>
            <person name="Phunkhang P."/>
            <person name="Piqani B."/>
            <person name="Purcell S."/>
            <person name="Rachupka T."/>
            <person name="Ramasamy U."/>
            <person name="Rameau R."/>
            <person name="Ray V."/>
            <person name="Raymond C."/>
            <person name="Retta R."/>
            <person name="Richardson S."/>
            <person name="Rise C."/>
            <person name="Rodriguez J."/>
            <person name="Rogers J."/>
            <person name="Rogov P."/>
            <person name="Rutman M."/>
            <person name="Schupbach R."/>
            <person name="Seaman C."/>
            <person name="Settipalli S."/>
            <person name="Sharpe T."/>
            <person name="Sheridan J."/>
            <person name="Sherpa N."/>
            <person name="Shi J."/>
            <person name="Smirnov S."/>
            <person name="Smith C."/>
            <person name="Sougnez C."/>
            <person name="Spencer B."/>
            <person name="Stalker J."/>
            <person name="Stange-thomann N."/>
            <person name="Stavropoulos S."/>
            <person name="Stetson K."/>
            <person name="Stone C."/>
            <person name="Stone S."/>
            <person name="Stubbs M."/>
            <person name="Talamas J."/>
            <person name="Tchuinga P."/>
            <person name="Tenzing P."/>
            <person name="Tesfaye S."/>
            <person name="Theodore J."/>
            <person name="Thoulutsang Y."/>
            <person name="Topham K."/>
            <person name="Towey S."/>
            <person name="Tsamla T."/>
            <person name="Tsomo N."/>
            <person name="Vallee D."/>
            <person name="Vassiliev H."/>
            <person name="Venkataraman V."/>
            <person name="Vinson J."/>
            <person name="Vo A."/>
            <person name="Wade C."/>
            <person name="Wang S."/>
            <person name="Wangchuk T."/>
            <person name="Wangdi T."/>
            <person name="Whittaker C."/>
            <person name="Wilkinson J."/>
            <person name="Wu Y."/>
            <person name="Wyman D."/>
            <person name="Yadav S."/>
            <person name="Yang S."/>
            <person name="Yang X."/>
            <person name="Yeager S."/>
            <person name="Yee E."/>
            <person name="Young G."/>
            <person name="Zainoun J."/>
            <person name="Zembeck L."/>
            <person name="Zimmer A."/>
            <person name="Zody M."/>
            <person name="Lander E."/>
        </authorList>
    </citation>
    <scope>NUCLEOTIDE SEQUENCE [LARGE SCALE GENOMIC DNA]</scope>
</reference>
<sequence>LSNMEQTQKRKQEIETRLAEEKKRSEMIKENLEKADQLTNSMVTILNHFDERLHKLEDTILPVHRKTKDLQRLQDNIEKTLTSLDHVIGYHHVANDVEPVLRQGPSRQVDKYLHSMERLVKAVAFFSENNPDSPELNTVNTLFSNGKDGLEKEFQAQLSRHTKPMPPLKVEELIKMENKEDESFIHLPEKTVSDLSQMSEWLSGPGNSQSFVKAYSDIRSNNLIKTLNGMSDHIKGNSNTNTNDELQPPYPGLGKSSHAPIAEEELIELEVDPFVAMVSACAKLIVVEQDMMQSVIPEKYRRKVFDNIITEPLETVEQTGTKIVEYSKQCIARHDHPSIVNVFPAIKHLKTTLPAYQDALKGVSEKNRLRIPRLIAELDSVGVKVLEDFSDCVKSDPEKESNMPKDGTVHELTSNTMLFLQQLAENVEIVGGMLASKFESQQSIQIIRSCLAKYIGQVLGALKLNLENKSRVYVDLFLAAVFLLNNYHFIITALNRHNLLALAQIATPEIERFYKEFIEEQRQAYMQCWTKFDSYLNNDNKGVPIQVQPGGKLKDKDKQVVKDKFKSFNNDFEDLVKTHQQWAMPSSDIKKEIRNSVKSRIRSAYSELHEKYRMVQFTKNIDKYLKYTPESVVENIDKLFDQYA</sequence>
<dbReference type="PANTHER" id="PTHR12542:SF41">
    <property type="entry name" value="EXOCYST COMPLEX COMPONENT 7"/>
    <property type="match status" value="1"/>
</dbReference>
<comment type="similarity">
    <text evidence="1 5">Belongs to the EXO70 family.</text>
</comment>